<dbReference type="Pfam" id="PF13174">
    <property type="entry name" value="TPR_6"/>
    <property type="match status" value="2"/>
</dbReference>
<evidence type="ECO:0000256" key="1">
    <source>
        <dbReference type="ARBA" id="ARBA00007734"/>
    </source>
</evidence>
<sequence length="726" mass="81145">MMKERKVWISLAVGAGALALVSGVVLPIEKLLKQDAQPSADLGAPETVSSKPNTIGAPGKVVSPLVAQSAQQRAGTLEAVVNKRDASLERNRARYMLASDLVAQGQGEKALEPLKNLENDYPVLAPQILLKRAQAYQAAGRQKDAIAAWQEIVKQHQGDPAAAEALFLLGKNNPNYWDQALTQFPAHPRSLEIAKLRFQKNQKQLPVLLTLAKYGVDTKGYTQILDKLTSEFASQLKPADWDAIAFGYWENLVYDKAAIAYSRAPQTPQNVYRSGRGLHLTGTAGSEARYQQVVRQFPKSEEAGLALMRLASLADTPQSAIAYYDQVAQHFPSRAAEALLEKSKKLDTLNSAKTAAMMRQLVLSQYADSNAAAEMRWTYAQDRAKAGDLKLAREWAAPILKSRSKSDIAAQAGFWVGKWSQRLGQDEVAKEAYEQVLKQHPESYYAWRSAGMLGWNVGDFSTVRSLNPPVRKPAARPELLAGSDAMKELYQMGQDRDAWAYWQVEFRDRTNPTVAEQFTDGIMRLGIGDNLDGIYMVSSLRDRETPEDQEHYQHLVQQPAYWQALYPFPFVEEIESWSQQRQLNPMLVTALIRQESRFEPNIRSSVGAAGLMQVMPETASFIATNIKLKEYKLDDPQDNINLGTWYLDHTHQEYANNSMLAIASYNAGPGAVGGWVSKAKTQDADEFVEQIPYQETRGYVKSVLGNYWNYMRLYNPELSQRLSQLS</sequence>
<dbReference type="GO" id="GO:0004553">
    <property type="term" value="F:hydrolase activity, hydrolyzing O-glycosyl compounds"/>
    <property type="evidence" value="ECO:0007669"/>
    <property type="project" value="InterPro"/>
</dbReference>
<name>A0A8J7Z3A6_9CYAN</name>
<comment type="similarity">
    <text evidence="1">Belongs to the transglycosylase Slt family.</text>
</comment>
<evidence type="ECO:0000256" key="2">
    <source>
        <dbReference type="ARBA" id="ARBA00022729"/>
    </source>
</evidence>
<dbReference type="GO" id="GO:0008933">
    <property type="term" value="F:peptidoglycan lytic transglycosylase activity"/>
    <property type="evidence" value="ECO:0007669"/>
    <property type="project" value="InterPro"/>
</dbReference>
<dbReference type="InterPro" id="IPR008258">
    <property type="entry name" value="Transglycosylase_SLT_dom_1"/>
</dbReference>
<dbReference type="AlphaFoldDB" id="A0A8J7Z3A6"/>
<reference evidence="4" key="1">
    <citation type="submission" date="2019-12" db="EMBL/GenBank/DDBJ databases">
        <title>High-Quality draft genome sequences of three cyanobacteria isolated from the limestone walls of the Old Cathedral of Coimbra.</title>
        <authorList>
            <person name="Tiago I."/>
            <person name="Soares F."/>
            <person name="Portugal A."/>
        </authorList>
    </citation>
    <scope>NUCLEOTIDE SEQUENCE</scope>
    <source>
        <strain evidence="4">A</strain>
    </source>
</reference>
<keyword evidence="2" id="KW-0732">Signal</keyword>
<dbReference type="GO" id="GO:0016020">
    <property type="term" value="C:membrane"/>
    <property type="evidence" value="ECO:0007669"/>
    <property type="project" value="InterPro"/>
</dbReference>
<protein>
    <submittedName>
        <fullName evidence="4">Transglycosylase SLT domain-containing protein</fullName>
    </submittedName>
</protein>
<dbReference type="PANTHER" id="PTHR37423">
    <property type="entry name" value="SOLUBLE LYTIC MUREIN TRANSGLYCOSYLASE-RELATED"/>
    <property type="match status" value="1"/>
</dbReference>
<comment type="caution">
    <text evidence="4">The sequence shown here is derived from an EMBL/GenBank/DDBJ whole genome shotgun (WGS) entry which is preliminary data.</text>
</comment>
<keyword evidence="5" id="KW-1185">Reference proteome</keyword>
<gene>
    <name evidence="4" type="ORF">GS601_18175</name>
</gene>
<dbReference type="GO" id="GO:0042597">
    <property type="term" value="C:periplasmic space"/>
    <property type="evidence" value="ECO:0007669"/>
    <property type="project" value="InterPro"/>
</dbReference>
<dbReference type="PANTHER" id="PTHR37423:SF5">
    <property type="entry name" value="SOLUBLE LYTIC MUREIN TRANSGLYCOSYLASE"/>
    <property type="match status" value="1"/>
</dbReference>
<dbReference type="GO" id="GO:0000270">
    <property type="term" value="P:peptidoglycan metabolic process"/>
    <property type="evidence" value="ECO:0007669"/>
    <property type="project" value="InterPro"/>
</dbReference>
<dbReference type="EMBL" id="WVIE01000026">
    <property type="protein sequence ID" value="NDJ19192.1"/>
    <property type="molecule type" value="Genomic_DNA"/>
</dbReference>
<feature type="domain" description="Transglycosylase SLT" evidence="3">
    <location>
        <begin position="574"/>
        <end position="687"/>
    </location>
</feature>
<dbReference type="InterPro" id="IPR000189">
    <property type="entry name" value="Transglyc_AS"/>
</dbReference>
<proteinExistence type="inferred from homology"/>
<dbReference type="InterPro" id="IPR019734">
    <property type="entry name" value="TPR_rpt"/>
</dbReference>
<dbReference type="Gene3D" id="1.10.530.10">
    <property type="match status" value="1"/>
</dbReference>
<dbReference type="InterPro" id="IPR008939">
    <property type="entry name" value="Lytic_TGlycosylase_superhlx_U"/>
</dbReference>
<evidence type="ECO:0000313" key="5">
    <source>
        <dbReference type="Proteomes" id="UP000646053"/>
    </source>
</evidence>
<organism evidence="4 5">
    <name type="scientific">Myxacorys almedinensis A</name>
    <dbReference type="NCBI Taxonomy" id="2690445"/>
    <lineage>
        <taxon>Bacteria</taxon>
        <taxon>Bacillati</taxon>
        <taxon>Cyanobacteriota</taxon>
        <taxon>Cyanophyceae</taxon>
        <taxon>Leptolyngbyales</taxon>
        <taxon>Leptolyngbyaceae</taxon>
        <taxon>Myxacorys</taxon>
        <taxon>Myxacorys almedinensis</taxon>
    </lineage>
</organism>
<accession>A0A8J7Z3A6</accession>
<dbReference type="Pfam" id="PF01464">
    <property type="entry name" value="SLT"/>
    <property type="match status" value="1"/>
</dbReference>
<dbReference type="SUPFAM" id="SSF48435">
    <property type="entry name" value="Bacterial muramidases"/>
    <property type="match status" value="1"/>
</dbReference>
<dbReference type="Proteomes" id="UP000646053">
    <property type="component" value="Unassembled WGS sequence"/>
</dbReference>
<dbReference type="InterPro" id="IPR011990">
    <property type="entry name" value="TPR-like_helical_dom_sf"/>
</dbReference>
<dbReference type="PROSITE" id="PS00922">
    <property type="entry name" value="TRANSGLYCOSYLASE"/>
    <property type="match status" value="1"/>
</dbReference>
<dbReference type="CDD" id="cd13401">
    <property type="entry name" value="Slt70-like"/>
    <property type="match status" value="1"/>
</dbReference>
<dbReference type="SUPFAM" id="SSF53955">
    <property type="entry name" value="Lysozyme-like"/>
    <property type="match status" value="1"/>
</dbReference>
<evidence type="ECO:0000313" key="4">
    <source>
        <dbReference type="EMBL" id="NDJ19192.1"/>
    </source>
</evidence>
<dbReference type="Gene3D" id="1.25.40.10">
    <property type="entry name" value="Tetratricopeptide repeat domain"/>
    <property type="match status" value="3"/>
</dbReference>
<dbReference type="InterPro" id="IPR023346">
    <property type="entry name" value="Lysozyme-like_dom_sf"/>
</dbReference>
<evidence type="ECO:0000259" key="3">
    <source>
        <dbReference type="Pfam" id="PF01464"/>
    </source>
</evidence>